<dbReference type="SUPFAM" id="SSF52141">
    <property type="entry name" value="Uracil-DNA glycosylase-like"/>
    <property type="match status" value="1"/>
</dbReference>
<keyword evidence="4" id="KW-0378">Hydrolase</keyword>
<organism evidence="9">
    <name type="scientific">marine metagenome</name>
    <dbReference type="NCBI Taxonomy" id="408172"/>
    <lineage>
        <taxon>unclassified sequences</taxon>
        <taxon>metagenomes</taxon>
        <taxon>ecological metagenomes</taxon>
    </lineage>
</organism>
<evidence type="ECO:0000313" key="9">
    <source>
        <dbReference type="EMBL" id="SVC36258.1"/>
    </source>
</evidence>
<keyword evidence="7" id="KW-0234">DNA repair</keyword>
<keyword evidence="6" id="KW-0411">Iron-sulfur</keyword>
<keyword evidence="5" id="KW-0408">Iron</keyword>
<evidence type="ECO:0000256" key="7">
    <source>
        <dbReference type="ARBA" id="ARBA00023204"/>
    </source>
</evidence>
<feature type="domain" description="Uracil-DNA glycosylase-like" evidence="8">
    <location>
        <begin position="6"/>
        <end position="117"/>
    </location>
</feature>
<dbReference type="InterPro" id="IPR051536">
    <property type="entry name" value="UDG_Type-4/5"/>
</dbReference>
<name>A0A382LHK4_9ZZZZ</name>
<evidence type="ECO:0000259" key="8">
    <source>
        <dbReference type="Pfam" id="PF03167"/>
    </source>
</evidence>
<reference evidence="9" key="1">
    <citation type="submission" date="2018-05" db="EMBL/GenBank/DDBJ databases">
        <authorList>
            <person name="Lanie J.A."/>
            <person name="Ng W.-L."/>
            <person name="Kazmierczak K.M."/>
            <person name="Andrzejewski T.M."/>
            <person name="Davidsen T.M."/>
            <person name="Wayne K.J."/>
            <person name="Tettelin H."/>
            <person name="Glass J.I."/>
            <person name="Rusch D."/>
            <person name="Podicherti R."/>
            <person name="Tsui H.-C.T."/>
            <person name="Winkler M.E."/>
        </authorList>
    </citation>
    <scope>NUCLEOTIDE SEQUENCE</scope>
</reference>
<keyword evidence="3" id="KW-0227">DNA damage</keyword>
<dbReference type="GO" id="GO:0046872">
    <property type="term" value="F:metal ion binding"/>
    <property type="evidence" value="ECO:0007669"/>
    <property type="project" value="UniProtKB-KW"/>
</dbReference>
<protein>
    <recommendedName>
        <fullName evidence="8">Uracil-DNA glycosylase-like domain-containing protein</fullName>
    </recommendedName>
</protein>
<feature type="non-terminal residue" evidence="9">
    <location>
        <position position="1"/>
    </location>
</feature>
<dbReference type="InterPro" id="IPR005122">
    <property type="entry name" value="Uracil-DNA_glycosylase-like"/>
</dbReference>
<dbReference type="Pfam" id="PF03167">
    <property type="entry name" value="UDG"/>
    <property type="match status" value="1"/>
</dbReference>
<dbReference type="InterPro" id="IPR036895">
    <property type="entry name" value="Uracil-DNA_glycosylase-like_sf"/>
</dbReference>
<keyword evidence="1" id="KW-0004">4Fe-4S</keyword>
<evidence type="ECO:0000256" key="5">
    <source>
        <dbReference type="ARBA" id="ARBA00023004"/>
    </source>
</evidence>
<keyword evidence="2" id="KW-0479">Metal-binding</keyword>
<evidence type="ECO:0000256" key="3">
    <source>
        <dbReference type="ARBA" id="ARBA00022763"/>
    </source>
</evidence>
<gene>
    <name evidence="9" type="ORF">METZ01_LOCUS289112</name>
</gene>
<proteinExistence type="predicted"/>
<evidence type="ECO:0000256" key="6">
    <source>
        <dbReference type="ARBA" id="ARBA00023014"/>
    </source>
</evidence>
<dbReference type="PANTHER" id="PTHR33693">
    <property type="entry name" value="TYPE-5 URACIL-DNA GLYCOSYLASE"/>
    <property type="match status" value="1"/>
</dbReference>
<dbReference type="PANTHER" id="PTHR33693:SF3">
    <property type="entry name" value="TYPE-5 URACIL-DNA GLYCOSYLASE"/>
    <property type="match status" value="1"/>
</dbReference>
<dbReference type="GO" id="GO:0097506">
    <property type="term" value="F:deaminated base DNA N-glycosylase activity"/>
    <property type="evidence" value="ECO:0007669"/>
    <property type="project" value="UniProtKB-ARBA"/>
</dbReference>
<evidence type="ECO:0000256" key="2">
    <source>
        <dbReference type="ARBA" id="ARBA00022723"/>
    </source>
</evidence>
<accession>A0A382LHK4</accession>
<dbReference type="AlphaFoldDB" id="A0A382LHK4"/>
<sequence length="127" mass="14449">ACINDGLSLINCRITNAVRCLPPKNRPTGDEIKQCRIFLRAEIEAMSNLRAVVALGRVAHEAVLAIYDLKRAEHKFAHGKMHCLSLAPVLFDSYHCSRYNTNTRRLTNEMFYKVFANVRTFLKTPTP</sequence>
<dbReference type="GO" id="GO:0006281">
    <property type="term" value="P:DNA repair"/>
    <property type="evidence" value="ECO:0007669"/>
    <property type="project" value="UniProtKB-KW"/>
</dbReference>
<evidence type="ECO:0000256" key="1">
    <source>
        <dbReference type="ARBA" id="ARBA00022485"/>
    </source>
</evidence>
<dbReference type="GO" id="GO:0051539">
    <property type="term" value="F:4 iron, 4 sulfur cluster binding"/>
    <property type="evidence" value="ECO:0007669"/>
    <property type="project" value="UniProtKB-KW"/>
</dbReference>
<dbReference type="EMBL" id="UINC01087139">
    <property type="protein sequence ID" value="SVC36258.1"/>
    <property type="molecule type" value="Genomic_DNA"/>
</dbReference>
<dbReference type="Gene3D" id="3.40.470.10">
    <property type="entry name" value="Uracil-DNA glycosylase-like domain"/>
    <property type="match status" value="1"/>
</dbReference>
<evidence type="ECO:0000256" key="4">
    <source>
        <dbReference type="ARBA" id="ARBA00022801"/>
    </source>
</evidence>